<keyword evidence="1" id="KW-0472">Membrane</keyword>
<dbReference type="AlphaFoldDB" id="A0A6B0GK59"/>
<dbReference type="Proteomes" id="UP000451471">
    <property type="component" value="Unassembled WGS sequence"/>
</dbReference>
<keyword evidence="1" id="KW-0812">Transmembrane</keyword>
<protein>
    <submittedName>
        <fullName evidence="2">Uncharacterized protein</fullName>
    </submittedName>
</protein>
<accession>A0A6B0GK59</accession>
<feature type="transmembrane region" description="Helical" evidence="1">
    <location>
        <begin position="38"/>
        <end position="57"/>
    </location>
</feature>
<dbReference type="EMBL" id="WSZK01000005">
    <property type="protein sequence ID" value="MWG33183.1"/>
    <property type="molecule type" value="Genomic_DNA"/>
</dbReference>
<feature type="transmembrane region" description="Helical" evidence="1">
    <location>
        <begin position="90"/>
        <end position="111"/>
    </location>
</feature>
<evidence type="ECO:0000313" key="3">
    <source>
        <dbReference type="Proteomes" id="UP000451471"/>
    </source>
</evidence>
<feature type="transmembrane region" description="Helical" evidence="1">
    <location>
        <begin position="12"/>
        <end position="32"/>
    </location>
</feature>
<sequence>MSNDTDIATARRLSLGMNVVFVAAILGLVAGVVLNEALLVFATLGVFALVVVVYAVAHVQLHRRVAAASGASVTRDDSLGGALALIRLNLLLYVAFVLVGVAVAVVTGLLVL</sequence>
<keyword evidence="1" id="KW-1133">Transmembrane helix</keyword>
<comment type="caution">
    <text evidence="2">The sequence shown here is derived from an EMBL/GenBank/DDBJ whole genome shotgun (WGS) entry which is preliminary data.</text>
</comment>
<gene>
    <name evidence="2" type="ORF">GQS65_01540</name>
</gene>
<evidence type="ECO:0000256" key="1">
    <source>
        <dbReference type="SAM" id="Phobius"/>
    </source>
</evidence>
<proteinExistence type="predicted"/>
<name>A0A6B0GK59_9EURY</name>
<evidence type="ECO:0000313" key="2">
    <source>
        <dbReference type="EMBL" id="MWG33183.1"/>
    </source>
</evidence>
<reference evidence="2 3" key="1">
    <citation type="submission" date="2019-12" db="EMBL/GenBank/DDBJ databases">
        <title>Halocatena pleomorpha gen. nov. sp. nov., an extremely halophilic archaeon of family Halobacteriaceae isolated from saltpan soil.</title>
        <authorList>
            <person name="Pal Y."/>
            <person name="Verma A."/>
            <person name="Krishnamurthi S."/>
            <person name="Kumar P."/>
        </authorList>
    </citation>
    <scope>NUCLEOTIDE SEQUENCE [LARGE SCALE GENOMIC DNA]</scope>
    <source>
        <strain evidence="2 3">JCM 16495</strain>
    </source>
</reference>
<keyword evidence="3" id="KW-1185">Reference proteome</keyword>
<dbReference type="RefSeq" id="WP_158202916.1">
    <property type="nucleotide sequence ID" value="NZ_WSZK01000005.1"/>
</dbReference>
<organism evidence="2 3">
    <name type="scientific">Halomarina oriensis</name>
    <dbReference type="NCBI Taxonomy" id="671145"/>
    <lineage>
        <taxon>Archaea</taxon>
        <taxon>Methanobacteriati</taxon>
        <taxon>Methanobacteriota</taxon>
        <taxon>Stenosarchaea group</taxon>
        <taxon>Halobacteria</taxon>
        <taxon>Halobacteriales</taxon>
        <taxon>Natronomonadaceae</taxon>
        <taxon>Halomarina</taxon>
    </lineage>
</organism>